<gene>
    <name evidence="1" type="ORF">METZ01_LOCUS171743</name>
</gene>
<sequence>MSQHLEEWNWEYHPVETNWNENHELVHDKSKDVVYTFYEVWDPACVNWGYFDTYALAKEHARYLSGQVAHHVMYWKHFTQC</sequence>
<accession>A0A382BZ41</accession>
<dbReference type="AlphaFoldDB" id="A0A382BZ41"/>
<organism evidence="1">
    <name type="scientific">marine metagenome</name>
    <dbReference type="NCBI Taxonomy" id="408172"/>
    <lineage>
        <taxon>unclassified sequences</taxon>
        <taxon>metagenomes</taxon>
        <taxon>ecological metagenomes</taxon>
    </lineage>
</organism>
<name>A0A382BZ41_9ZZZZ</name>
<protein>
    <submittedName>
        <fullName evidence="1">Uncharacterized protein</fullName>
    </submittedName>
</protein>
<reference evidence="1" key="1">
    <citation type="submission" date="2018-05" db="EMBL/GenBank/DDBJ databases">
        <authorList>
            <person name="Lanie J.A."/>
            <person name="Ng W.-L."/>
            <person name="Kazmierczak K.M."/>
            <person name="Andrzejewski T.M."/>
            <person name="Davidsen T.M."/>
            <person name="Wayne K.J."/>
            <person name="Tettelin H."/>
            <person name="Glass J.I."/>
            <person name="Rusch D."/>
            <person name="Podicherti R."/>
            <person name="Tsui H.-C.T."/>
            <person name="Winkler M.E."/>
        </authorList>
    </citation>
    <scope>NUCLEOTIDE SEQUENCE</scope>
</reference>
<proteinExistence type="predicted"/>
<dbReference type="EMBL" id="UINC01031981">
    <property type="protein sequence ID" value="SVB18889.1"/>
    <property type="molecule type" value="Genomic_DNA"/>
</dbReference>
<evidence type="ECO:0000313" key="1">
    <source>
        <dbReference type="EMBL" id="SVB18889.1"/>
    </source>
</evidence>